<dbReference type="GO" id="GO:0055085">
    <property type="term" value="P:transmembrane transport"/>
    <property type="evidence" value="ECO:0007669"/>
    <property type="project" value="InterPro"/>
</dbReference>
<dbReference type="Gene3D" id="1.20.1740.10">
    <property type="entry name" value="Amino acid/polyamine transporter I"/>
    <property type="match status" value="1"/>
</dbReference>
<feature type="transmembrane region" description="Helical" evidence="5">
    <location>
        <begin position="47"/>
        <end position="70"/>
    </location>
</feature>
<dbReference type="GO" id="GO:0016020">
    <property type="term" value="C:membrane"/>
    <property type="evidence" value="ECO:0007669"/>
    <property type="project" value="UniProtKB-SubCell"/>
</dbReference>
<organism evidence="7 8">
    <name type="scientific">Breznakiella homolactica</name>
    <dbReference type="NCBI Taxonomy" id="2798577"/>
    <lineage>
        <taxon>Bacteria</taxon>
        <taxon>Pseudomonadati</taxon>
        <taxon>Spirochaetota</taxon>
        <taxon>Spirochaetia</taxon>
        <taxon>Spirochaetales</taxon>
        <taxon>Breznakiellaceae</taxon>
        <taxon>Breznakiella</taxon>
    </lineage>
</organism>
<protein>
    <submittedName>
        <fullName evidence="7">Amino acid permease</fullName>
    </submittedName>
</protein>
<feature type="domain" description="Amino acid permease/ SLC12A" evidence="6">
    <location>
        <begin position="21"/>
        <end position="411"/>
    </location>
</feature>
<feature type="transmembrane region" description="Helical" evidence="5">
    <location>
        <begin position="387"/>
        <end position="404"/>
    </location>
</feature>
<feature type="transmembrane region" description="Helical" evidence="5">
    <location>
        <begin position="272"/>
        <end position="300"/>
    </location>
</feature>
<feature type="transmembrane region" description="Helical" evidence="5">
    <location>
        <begin position="12"/>
        <end position="35"/>
    </location>
</feature>
<feature type="transmembrane region" description="Helical" evidence="5">
    <location>
        <begin position="152"/>
        <end position="172"/>
    </location>
</feature>
<evidence type="ECO:0000313" key="8">
    <source>
        <dbReference type="Proteomes" id="UP000595917"/>
    </source>
</evidence>
<dbReference type="KEGG" id="bhc:JFL75_15900"/>
<evidence type="ECO:0000256" key="4">
    <source>
        <dbReference type="ARBA" id="ARBA00023136"/>
    </source>
</evidence>
<proteinExistence type="predicted"/>
<dbReference type="EMBL" id="CP067089">
    <property type="protein sequence ID" value="QQO08403.1"/>
    <property type="molecule type" value="Genomic_DNA"/>
</dbReference>
<dbReference type="PANTHER" id="PTHR42770:SF7">
    <property type="entry name" value="MEMBRANE PROTEIN"/>
    <property type="match status" value="1"/>
</dbReference>
<dbReference type="RefSeq" id="WP_215625709.1">
    <property type="nucleotide sequence ID" value="NZ_CP067089.2"/>
</dbReference>
<reference evidence="7" key="1">
    <citation type="submission" date="2021-01" db="EMBL/GenBank/DDBJ databases">
        <title>Description of Breznakiella homolactica.</title>
        <authorList>
            <person name="Song Y."/>
            <person name="Brune A."/>
        </authorList>
    </citation>
    <scope>NUCLEOTIDE SEQUENCE</scope>
    <source>
        <strain evidence="7">RmG30</strain>
    </source>
</reference>
<evidence type="ECO:0000313" key="7">
    <source>
        <dbReference type="EMBL" id="QQO08403.1"/>
    </source>
</evidence>
<sequence>MKEKDVNQSEGVLGFTELWALGIGQVIGAGVITLIGPAIGLTGHSVWLAYLVAILLGGLTNLPIIIFSSVTKYSGGDYSIITMLGGQKIGGMYIVGFSLQMLGMSLFATALGIYVHSMFPMVNGTIVGIVFLVLFYIINMMGIANMANAQKLMSAILIAALLMFIIGGAIKADFSKSFRLFDGSFYMGGASGFWSAVMLLVYSCQGYKFNVNYGGQTRNPTRNMPLSMLAVIPVLIVVYCGAALIASSVLPLDQVAGKPLTLVAQTVLPKALFYAFMFGGPIMALLTTMNSSFAAMVGPFTKASKDGWFPAKLGATNKRGGAYIILSIQLVVGLVPVLLNFSVGQIVNNLMLITTIYNFLLFFSLLRMPKKMPAKWKQATMHMPNGVYYAILALAFMGQALIGWNSMRSLTLPLAIFNVVALAICFVYAIWRHNSGRTHVDTEGMLELE</sequence>
<dbReference type="PANTHER" id="PTHR42770">
    <property type="entry name" value="AMINO ACID TRANSPORTER-RELATED"/>
    <property type="match status" value="1"/>
</dbReference>
<evidence type="ECO:0000256" key="3">
    <source>
        <dbReference type="ARBA" id="ARBA00022989"/>
    </source>
</evidence>
<evidence type="ECO:0000256" key="5">
    <source>
        <dbReference type="SAM" id="Phobius"/>
    </source>
</evidence>
<name>A0A7T8BAQ4_9SPIR</name>
<keyword evidence="8" id="KW-1185">Reference proteome</keyword>
<feature type="transmembrane region" description="Helical" evidence="5">
    <location>
        <begin position="321"/>
        <end position="339"/>
    </location>
</feature>
<comment type="subcellular location">
    <subcellularLocation>
        <location evidence="1">Membrane</location>
        <topology evidence="1">Multi-pass membrane protein</topology>
    </subcellularLocation>
</comment>
<evidence type="ECO:0000256" key="1">
    <source>
        <dbReference type="ARBA" id="ARBA00004141"/>
    </source>
</evidence>
<dbReference type="InterPro" id="IPR004841">
    <property type="entry name" value="AA-permease/SLC12A_dom"/>
</dbReference>
<dbReference type="Proteomes" id="UP000595917">
    <property type="component" value="Chromosome"/>
</dbReference>
<dbReference type="InterPro" id="IPR050367">
    <property type="entry name" value="APC_superfamily"/>
</dbReference>
<keyword evidence="2 5" id="KW-0812">Transmembrane</keyword>
<feature type="transmembrane region" description="Helical" evidence="5">
    <location>
        <begin position="410"/>
        <end position="431"/>
    </location>
</feature>
<feature type="transmembrane region" description="Helical" evidence="5">
    <location>
        <begin position="345"/>
        <end position="366"/>
    </location>
</feature>
<keyword evidence="3 5" id="KW-1133">Transmembrane helix</keyword>
<accession>A0A7T8BAQ4</accession>
<dbReference type="Pfam" id="PF00324">
    <property type="entry name" value="AA_permease"/>
    <property type="match status" value="1"/>
</dbReference>
<gene>
    <name evidence="7" type="ORF">JFL75_15900</name>
</gene>
<evidence type="ECO:0000259" key="6">
    <source>
        <dbReference type="Pfam" id="PF00324"/>
    </source>
</evidence>
<feature type="transmembrane region" description="Helical" evidence="5">
    <location>
        <begin position="121"/>
        <end position="140"/>
    </location>
</feature>
<feature type="transmembrane region" description="Helical" evidence="5">
    <location>
        <begin position="91"/>
        <end position="115"/>
    </location>
</feature>
<dbReference type="PIRSF" id="PIRSF006060">
    <property type="entry name" value="AA_transporter"/>
    <property type="match status" value="1"/>
</dbReference>
<dbReference type="AlphaFoldDB" id="A0A7T8BAQ4"/>
<evidence type="ECO:0000256" key="2">
    <source>
        <dbReference type="ARBA" id="ARBA00022692"/>
    </source>
</evidence>
<keyword evidence="4 5" id="KW-0472">Membrane</keyword>
<feature type="transmembrane region" description="Helical" evidence="5">
    <location>
        <begin position="184"/>
        <end position="205"/>
    </location>
</feature>
<feature type="transmembrane region" description="Helical" evidence="5">
    <location>
        <begin position="226"/>
        <end position="252"/>
    </location>
</feature>